<evidence type="ECO:0000256" key="6">
    <source>
        <dbReference type="SAM" id="Phobius"/>
    </source>
</evidence>
<evidence type="ECO:0000256" key="1">
    <source>
        <dbReference type="ARBA" id="ARBA00004141"/>
    </source>
</evidence>
<dbReference type="EMBL" id="JBJKBG010000002">
    <property type="protein sequence ID" value="KAL3748856.1"/>
    <property type="molecule type" value="Genomic_DNA"/>
</dbReference>
<evidence type="ECO:0000256" key="5">
    <source>
        <dbReference type="SAM" id="MobiDB-lite"/>
    </source>
</evidence>
<name>A0ABD3LFG7_EUCGL</name>
<feature type="region of interest" description="Disordered" evidence="5">
    <location>
        <begin position="1"/>
        <end position="27"/>
    </location>
</feature>
<dbReference type="Gene3D" id="1.20.1250.20">
    <property type="entry name" value="MFS general substrate transporter like domains"/>
    <property type="match status" value="1"/>
</dbReference>
<gene>
    <name evidence="8" type="ORF">ACJRO7_010009</name>
</gene>
<evidence type="ECO:0000259" key="7">
    <source>
        <dbReference type="PROSITE" id="PS50850"/>
    </source>
</evidence>
<evidence type="ECO:0000256" key="3">
    <source>
        <dbReference type="ARBA" id="ARBA00022989"/>
    </source>
</evidence>
<dbReference type="InterPro" id="IPR011701">
    <property type="entry name" value="MFS"/>
</dbReference>
<dbReference type="Pfam" id="PF07690">
    <property type="entry name" value="MFS_1"/>
    <property type="match status" value="1"/>
</dbReference>
<evidence type="ECO:0000256" key="2">
    <source>
        <dbReference type="ARBA" id="ARBA00022692"/>
    </source>
</evidence>
<sequence>MNNTQSNKTLAQHSMANSASPLLSRSGSSELEIPVADETQSDSLDELTEWCIEGLNSRQFLQAMLVSLARFFDGQQACISDFTDAEPSWHCTGGANTTCSSSSDFCDIPDGSWAWDGPPSKSIVSEWALECANYFITGLPTTSCFYLGCLVGGFVFATLADGSLGRKNLLVLSCFIMSSAAQATSFSPDVWVYSALRFASGFGRASIGTCAVVLSTEMVGKNSRGLIGMIGLFMNTLGLLSLPAIAYLLRDASWRCLYVATSVPALIYTSVTFFLVRDPATLTRFTSPAKRSRLELYLSRLLHKQEPTKLGLYSSIKYILEQQWASTRLLKVMALGFGTGMMDYGMLLGVGNLGINLYLSVTFNALVILPSYVASYFLIERWKRRDSVLGFTVLSGSLSIVCAIVGSGSLLELGLEVASFFCTCVAYNVLLIYTTELFPTRVRNSAISMMRQAVVLGVLLDPTLISAGKDIRYLTFLVFGLTIICCGCAAAFLPETRGLTLRDTLDEQEQRITTTS</sequence>
<comment type="subcellular location">
    <subcellularLocation>
        <location evidence="1">Membrane</location>
        <topology evidence="1">Multi-pass membrane protein</topology>
    </subcellularLocation>
</comment>
<accession>A0ABD3LFG7</accession>
<feature type="transmembrane region" description="Helical" evidence="6">
    <location>
        <begin position="391"/>
        <end position="411"/>
    </location>
</feature>
<feature type="transmembrane region" description="Helical" evidence="6">
    <location>
        <begin position="252"/>
        <end position="276"/>
    </location>
</feature>
<dbReference type="InterPro" id="IPR020846">
    <property type="entry name" value="MFS_dom"/>
</dbReference>
<keyword evidence="3 6" id="KW-1133">Transmembrane helix</keyword>
<feature type="compositionally biased region" description="Polar residues" evidence="5">
    <location>
        <begin position="1"/>
        <end position="17"/>
    </location>
</feature>
<organism evidence="8 9">
    <name type="scientific">Eucalyptus globulus</name>
    <name type="common">Tasmanian blue gum</name>
    <dbReference type="NCBI Taxonomy" id="34317"/>
    <lineage>
        <taxon>Eukaryota</taxon>
        <taxon>Viridiplantae</taxon>
        <taxon>Streptophyta</taxon>
        <taxon>Embryophyta</taxon>
        <taxon>Tracheophyta</taxon>
        <taxon>Spermatophyta</taxon>
        <taxon>Magnoliopsida</taxon>
        <taxon>eudicotyledons</taxon>
        <taxon>Gunneridae</taxon>
        <taxon>Pentapetalae</taxon>
        <taxon>rosids</taxon>
        <taxon>malvids</taxon>
        <taxon>Myrtales</taxon>
        <taxon>Myrtaceae</taxon>
        <taxon>Myrtoideae</taxon>
        <taxon>Eucalypteae</taxon>
        <taxon>Eucalyptus</taxon>
    </lineage>
</organism>
<dbReference type="GO" id="GO:0016020">
    <property type="term" value="C:membrane"/>
    <property type="evidence" value="ECO:0007669"/>
    <property type="project" value="UniProtKB-SubCell"/>
</dbReference>
<evidence type="ECO:0000313" key="8">
    <source>
        <dbReference type="EMBL" id="KAL3748856.1"/>
    </source>
</evidence>
<dbReference type="InterPro" id="IPR036259">
    <property type="entry name" value="MFS_trans_sf"/>
</dbReference>
<dbReference type="PROSITE" id="PS50850">
    <property type="entry name" value="MFS"/>
    <property type="match status" value="1"/>
</dbReference>
<evidence type="ECO:0000313" key="9">
    <source>
        <dbReference type="Proteomes" id="UP001634007"/>
    </source>
</evidence>
<feature type="transmembrane region" description="Helical" evidence="6">
    <location>
        <begin position="226"/>
        <end position="246"/>
    </location>
</feature>
<keyword evidence="2 6" id="KW-0812">Transmembrane</keyword>
<dbReference type="AlphaFoldDB" id="A0ABD3LFG7"/>
<comment type="caution">
    <text evidence="8">The sequence shown here is derived from an EMBL/GenBank/DDBJ whole genome shotgun (WGS) entry which is preliminary data.</text>
</comment>
<evidence type="ECO:0000256" key="4">
    <source>
        <dbReference type="ARBA" id="ARBA00023136"/>
    </source>
</evidence>
<feature type="transmembrane region" description="Helical" evidence="6">
    <location>
        <begin position="332"/>
        <end position="351"/>
    </location>
</feature>
<feature type="transmembrane region" description="Helical" evidence="6">
    <location>
        <begin position="417"/>
        <end position="438"/>
    </location>
</feature>
<feature type="transmembrane region" description="Helical" evidence="6">
    <location>
        <begin position="473"/>
        <end position="493"/>
    </location>
</feature>
<feature type="domain" description="Major facilitator superfamily (MFS) profile" evidence="7">
    <location>
        <begin position="62"/>
        <end position="497"/>
    </location>
</feature>
<protein>
    <recommendedName>
        <fullName evidence="7">Major facilitator superfamily (MFS) profile domain-containing protein</fullName>
    </recommendedName>
</protein>
<proteinExistence type="predicted"/>
<keyword evidence="9" id="KW-1185">Reference proteome</keyword>
<feature type="transmembrane region" description="Helical" evidence="6">
    <location>
        <begin position="357"/>
        <end position="379"/>
    </location>
</feature>
<dbReference type="Proteomes" id="UP001634007">
    <property type="component" value="Unassembled WGS sequence"/>
</dbReference>
<dbReference type="PANTHER" id="PTHR24064">
    <property type="entry name" value="SOLUTE CARRIER FAMILY 22 MEMBER"/>
    <property type="match status" value="1"/>
</dbReference>
<keyword evidence="4 6" id="KW-0472">Membrane</keyword>
<feature type="transmembrane region" description="Helical" evidence="6">
    <location>
        <begin position="134"/>
        <end position="157"/>
    </location>
</feature>
<reference evidence="8 9" key="1">
    <citation type="submission" date="2024-11" db="EMBL/GenBank/DDBJ databases">
        <title>Chromosome-level genome assembly of Eucalyptus globulus Labill. provides insights into its genome evolution.</title>
        <authorList>
            <person name="Li X."/>
        </authorList>
    </citation>
    <scope>NUCLEOTIDE SEQUENCE [LARGE SCALE GENOMIC DNA]</scope>
    <source>
        <strain evidence="8">CL2024</strain>
        <tissue evidence="8">Fresh tender leaves</tissue>
    </source>
</reference>
<dbReference type="SUPFAM" id="SSF103473">
    <property type="entry name" value="MFS general substrate transporter"/>
    <property type="match status" value="1"/>
</dbReference>
<feature type="compositionally biased region" description="Low complexity" evidence="5">
    <location>
        <begin position="18"/>
        <end position="27"/>
    </location>
</feature>